<reference evidence="3" key="1">
    <citation type="submission" date="2020-03" db="EMBL/GenBank/DDBJ databases">
        <title>Complete genome sequence of sulfur-oxidizing bacterium skT11.</title>
        <authorList>
            <person name="Kanda M."/>
            <person name="Kojima H."/>
            <person name="Fukui M."/>
        </authorList>
    </citation>
    <scope>NUCLEOTIDE SEQUENCE [LARGE SCALE GENOMIC DNA]</scope>
    <source>
        <strain evidence="3">skT11</strain>
    </source>
</reference>
<evidence type="ECO:0008006" key="4">
    <source>
        <dbReference type="Google" id="ProtNLM"/>
    </source>
</evidence>
<evidence type="ECO:0000256" key="1">
    <source>
        <dbReference type="SAM" id="Phobius"/>
    </source>
</evidence>
<dbReference type="InterPro" id="IPR012902">
    <property type="entry name" value="N_methyl_site"/>
</dbReference>
<sequence length="150" mass="15782">MAEGFTLIELVVILIIVGVLAMAALPRFFDRQSFDARGFYDQALSMARYGQKVAIAQHTDVFFNADAASNTICLTYVADAGCTNLGGVANPADGKKFSKTAPTGVTLSASTSFSFSALGKPNPDAAVSFGIVGDGMTRTVTVERETGYVH</sequence>
<accession>A0A6F8V6S9</accession>
<dbReference type="Gene3D" id="3.30.700.10">
    <property type="entry name" value="Glycoprotein, Type 4 Pilin"/>
    <property type="match status" value="1"/>
</dbReference>
<dbReference type="RefSeq" id="WP_173059291.1">
    <property type="nucleotide sequence ID" value="NZ_AP022853.1"/>
</dbReference>
<dbReference type="EMBL" id="AP022853">
    <property type="protein sequence ID" value="BCB25398.1"/>
    <property type="molecule type" value="Genomic_DNA"/>
</dbReference>
<dbReference type="SUPFAM" id="SSF54523">
    <property type="entry name" value="Pili subunits"/>
    <property type="match status" value="1"/>
</dbReference>
<organism evidence="2 3">
    <name type="scientific">Sulfurimicrobium lacus</name>
    <dbReference type="NCBI Taxonomy" id="2715678"/>
    <lineage>
        <taxon>Bacteria</taxon>
        <taxon>Pseudomonadati</taxon>
        <taxon>Pseudomonadota</taxon>
        <taxon>Betaproteobacteria</taxon>
        <taxon>Nitrosomonadales</taxon>
        <taxon>Sulfuricellaceae</taxon>
        <taxon>Sulfurimicrobium</taxon>
    </lineage>
</organism>
<keyword evidence="1" id="KW-0812">Transmembrane</keyword>
<keyword evidence="1" id="KW-0472">Membrane</keyword>
<dbReference type="InterPro" id="IPR045584">
    <property type="entry name" value="Pilin-like"/>
</dbReference>
<keyword evidence="3" id="KW-1185">Reference proteome</keyword>
<dbReference type="KEGG" id="slac:SKTS_02840"/>
<dbReference type="PROSITE" id="PS00409">
    <property type="entry name" value="PROKAR_NTER_METHYL"/>
    <property type="match status" value="1"/>
</dbReference>
<feature type="transmembrane region" description="Helical" evidence="1">
    <location>
        <begin position="6"/>
        <end position="25"/>
    </location>
</feature>
<dbReference type="Proteomes" id="UP000502260">
    <property type="component" value="Chromosome"/>
</dbReference>
<proteinExistence type="predicted"/>
<dbReference type="AlphaFoldDB" id="A0A6F8V6S9"/>
<evidence type="ECO:0000313" key="3">
    <source>
        <dbReference type="Proteomes" id="UP000502260"/>
    </source>
</evidence>
<name>A0A6F8V6S9_9PROT</name>
<keyword evidence="1" id="KW-1133">Transmembrane helix</keyword>
<evidence type="ECO:0000313" key="2">
    <source>
        <dbReference type="EMBL" id="BCB25398.1"/>
    </source>
</evidence>
<gene>
    <name evidence="2" type="ORF">SKTS_02840</name>
</gene>
<protein>
    <recommendedName>
        <fullName evidence="4">MSHA pilin protein MshC</fullName>
    </recommendedName>
</protein>